<evidence type="ECO:0000259" key="6">
    <source>
        <dbReference type="PROSITE" id="PS50893"/>
    </source>
</evidence>
<feature type="domain" description="ABC transporter" evidence="6">
    <location>
        <begin position="357"/>
        <end position="596"/>
    </location>
</feature>
<dbReference type="SMART" id="SM00382">
    <property type="entry name" value="AAA"/>
    <property type="match status" value="2"/>
</dbReference>
<dbReference type="PROSITE" id="PS00211">
    <property type="entry name" value="ABC_TRANSPORTER_1"/>
    <property type="match status" value="1"/>
</dbReference>
<evidence type="ECO:0000313" key="8">
    <source>
        <dbReference type="Proteomes" id="UP000291758"/>
    </source>
</evidence>
<dbReference type="EMBL" id="CP035495">
    <property type="protein sequence ID" value="QAY63320.1"/>
    <property type="molecule type" value="Genomic_DNA"/>
</dbReference>
<dbReference type="InterPro" id="IPR003593">
    <property type="entry name" value="AAA+_ATPase"/>
</dbReference>
<dbReference type="Gene3D" id="3.40.50.300">
    <property type="entry name" value="P-loop containing nucleotide triphosphate hydrolases"/>
    <property type="match status" value="2"/>
</dbReference>
<dbReference type="Proteomes" id="UP000291758">
    <property type="component" value="Chromosome"/>
</dbReference>
<dbReference type="GO" id="GO:0042626">
    <property type="term" value="F:ATPase-coupled transmembrane transporter activity"/>
    <property type="evidence" value="ECO:0007669"/>
    <property type="project" value="TreeGrafter"/>
</dbReference>
<evidence type="ECO:0000256" key="3">
    <source>
        <dbReference type="ARBA" id="ARBA00022741"/>
    </source>
</evidence>
<dbReference type="OrthoDB" id="501320at2"/>
<name>A0A4P6EKT7_9MICO</name>
<evidence type="ECO:0000313" key="7">
    <source>
        <dbReference type="EMBL" id="QAY63320.1"/>
    </source>
</evidence>
<keyword evidence="3" id="KW-0547">Nucleotide-binding</keyword>
<dbReference type="InterPro" id="IPR003439">
    <property type="entry name" value="ABC_transporter-like_ATP-bd"/>
</dbReference>
<dbReference type="Pfam" id="PF00005">
    <property type="entry name" value="ABC_tran"/>
    <property type="match status" value="2"/>
</dbReference>
<proteinExistence type="inferred from homology"/>
<dbReference type="InterPro" id="IPR015856">
    <property type="entry name" value="ABC_transpr_CbiO/EcfA_su"/>
</dbReference>
<keyword evidence="4 7" id="KW-0067">ATP-binding</keyword>
<keyword evidence="2" id="KW-0813">Transport</keyword>
<dbReference type="GO" id="GO:0005524">
    <property type="term" value="F:ATP binding"/>
    <property type="evidence" value="ECO:0007669"/>
    <property type="project" value="UniProtKB-KW"/>
</dbReference>
<accession>A0A4P6EKT7</accession>
<organism evidence="7 8">
    <name type="scientific">Xylanimonas allomyrinae</name>
    <dbReference type="NCBI Taxonomy" id="2509459"/>
    <lineage>
        <taxon>Bacteria</taxon>
        <taxon>Bacillati</taxon>
        <taxon>Actinomycetota</taxon>
        <taxon>Actinomycetes</taxon>
        <taxon>Micrococcales</taxon>
        <taxon>Promicromonosporaceae</taxon>
        <taxon>Xylanimonas</taxon>
    </lineage>
</organism>
<dbReference type="InterPro" id="IPR017871">
    <property type="entry name" value="ABC_transporter-like_CS"/>
</dbReference>
<dbReference type="RefSeq" id="WP_129204298.1">
    <property type="nucleotide sequence ID" value="NZ_CP035495.1"/>
</dbReference>
<gene>
    <name evidence="7" type="ORF">ET495_08740</name>
</gene>
<dbReference type="InterPro" id="IPR027417">
    <property type="entry name" value="P-loop_NTPase"/>
</dbReference>
<dbReference type="SUPFAM" id="SSF52540">
    <property type="entry name" value="P-loop containing nucleoside triphosphate hydrolases"/>
    <property type="match status" value="2"/>
</dbReference>
<comment type="similarity">
    <text evidence="1">Belongs to the ABC transporter superfamily.</text>
</comment>
<feature type="domain" description="ABC transporter" evidence="6">
    <location>
        <begin position="2"/>
        <end position="242"/>
    </location>
</feature>
<dbReference type="KEGG" id="xyl:ET495_08740"/>
<evidence type="ECO:0000256" key="1">
    <source>
        <dbReference type="ARBA" id="ARBA00005417"/>
    </source>
</evidence>
<sequence>MITFDDVTLTPAGATRPVLDGVSLTIAEGDLCLVVGRTGSGKSTLLGAVNGLVPHFTGATMRGTVTVAGRSTRDHPPRQLARLVGYVGQDPARGFVTDRVEDEIAYGMEQLGITPTAMRKRVEETCDLLGIGDLRRRALTTLSGGQQQRVAIASVLAAQPRVLVLDEPTSALDPTAAGDVLAAITSLVHDVGLTVVLAEHRLERVMQAADQVVWLPGDGSAVNGDGPQVLARADVRPPLAALAHELGWARVPLDVRQARRTVRSEHPELAAEPDDVGGVAGSGGVRVAAGRVDAGAVGRSAGIRGGAGRDDAGAVARRDDAGAVTGPASGQGVAGRHDAGAVGRPAGTGRDRPAPAVAARGLTVRYGSTTAVDGLDLSLDAGQVTVVMGRNGAGKSSLLWALAGATPSTGALTVAGTDPRPRAASAARRVVALVPQTASDLLYLPTVAAECAQADRESRVASGSTARLLARLDGAGEATGARGPLLCASPHADPADLSEGQRLGLVLAVQLVARPAVVLLDEPTRGLDYATKERLAGLLRELAREGATVVVATHDVEFAADVADRAVILADGQVVADGPAREICTASPAYAPQLAKVFWPWPWLTLDDVRAGLQLASAAGTAATGGVR</sequence>
<evidence type="ECO:0000256" key="4">
    <source>
        <dbReference type="ARBA" id="ARBA00022840"/>
    </source>
</evidence>
<evidence type="ECO:0000256" key="2">
    <source>
        <dbReference type="ARBA" id="ARBA00022448"/>
    </source>
</evidence>
<dbReference type="PROSITE" id="PS50893">
    <property type="entry name" value="ABC_TRANSPORTER_2"/>
    <property type="match status" value="2"/>
</dbReference>
<feature type="compositionally biased region" description="Basic and acidic residues" evidence="5">
    <location>
        <begin position="307"/>
        <end position="321"/>
    </location>
</feature>
<dbReference type="CDD" id="cd03225">
    <property type="entry name" value="ABC_cobalt_CbiO_domain1"/>
    <property type="match status" value="1"/>
</dbReference>
<reference evidence="7 8" key="1">
    <citation type="submission" date="2019-01" db="EMBL/GenBank/DDBJ databases">
        <title>Genome sequencing of strain 2JSPR-7.</title>
        <authorList>
            <person name="Heo J."/>
            <person name="Kim S.-J."/>
            <person name="Kim J.-S."/>
            <person name="Hong S.-B."/>
            <person name="Kwon S.-W."/>
        </authorList>
    </citation>
    <scope>NUCLEOTIDE SEQUENCE [LARGE SCALE GENOMIC DNA]</scope>
    <source>
        <strain evidence="7 8">2JSPR-7</strain>
    </source>
</reference>
<feature type="region of interest" description="Disordered" evidence="5">
    <location>
        <begin position="304"/>
        <end position="354"/>
    </location>
</feature>
<dbReference type="InterPro" id="IPR050095">
    <property type="entry name" value="ECF_ABC_transporter_ATP-bd"/>
</dbReference>
<dbReference type="GO" id="GO:0016887">
    <property type="term" value="F:ATP hydrolysis activity"/>
    <property type="evidence" value="ECO:0007669"/>
    <property type="project" value="InterPro"/>
</dbReference>
<protein>
    <submittedName>
        <fullName evidence="7">ABC transporter ATP-binding protein</fullName>
    </submittedName>
</protein>
<dbReference type="GO" id="GO:0043190">
    <property type="term" value="C:ATP-binding cassette (ABC) transporter complex"/>
    <property type="evidence" value="ECO:0007669"/>
    <property type="project" value="TreeGrafter"/>
</dbReference>
<evidence type="ECO:0000256" key="5">
    <source>
        <dbReference type="SAM" id="MobiDB-lite"/>
    </source>
</evidence>
<dbReference type="AlphaFoldDB" id="A0A4P6EKT7"/>
<dbReference type="PANTHER" id="PTHR43553">
    <property type="entry name" value="HEAVY METAL TRANSPORTER"/>
    <property type="match status" value="1"/>
</dbReference>
<keyword evidence="8" id="KW-1185">Reference proteome</keyword>